<dbReference type="Proteomes" id="UP000244809">
    <property type="component" value="Chromosome 3"/>
</dbReference>
<proteinExistence type="predicted"/>
<reference evidence="1 2" key="1">
    <citation type="submission" date="2017-04" db="EMBL/GenBank/DDBJ databases">
        <title>Complete genome sequence of Burkholderia cenocepacia PC184 Midwest clone.</title>
        <authorList>
            <person name="Mulks M.H."/>
            <person name="Cooper V.S."/>
        </authorList>
    </citation>
    <scope>NUCLEOTIDE SEQUENCE [LARGE SCALE GENOMIC DNA]</scope>
    <source>
        <strain evidence="1 2">PC184 Mulks</strain>
    </source>
</reference>
<protein>
    <submittedName>
        <fullName evidence="1">Uncharacterized protein</fullName>
    </submittedName>
</protein>
<gene>
    <name evidence="1" type="ORF">B9Z07_21265</name>
</gene>
<evidence type="ECO:0000313" key="1">
    <source>
        <dbReference type="EMBL" id="AWG31357.1"/>
    </source>
</evidence>
<sequence length="63" mass="6827">MSSATQSVPPSGSGGGIFFVRTRRRWGADQLADASADEKKRMCGFAHAFDRGLRRVLRISVSA</sequence>
<dbReference type="AlphaFoldDB" id="A0AAD0NAU6"/>
<dbReference type="EMBL" id="CP021069">
    <property type="protein sequence ID" value="AWG31357.1"/>
    <property type="molecule type" value="Genomic_DNA"/>
</dbReference>
<accession>A0AAD0NAU6</accession>
<organism evidence="1 2">
    <name type="scientific">Burkholderia cenocepacia</name>
    <dbReference type="NCBI Taxonomy" id="95486"/>
    <lineage>
        <taxon>Bacteria</taxon>
        <taxon>Pseudomonadati</taxon>
        <taxon>Pseudomonadota</taxon>
        <taxon>Betaproteobacteria</taxon>
        <taxon>Burkholderiales</taxon>
        <taxon>Burkholderiaceae</taxon>
        <taxon>Burkholderia</taxon>
        <taxon>Burkholderia cepacia complex</taxon>
    </lineage>
</organism>
<name>A0AAD0NAU6_9BURK</name>
<evidence type="ECO:0000313" key="2">
    <source>
        <dbReference type="Proteomes" id="UP000244809"/>
    </source>
</evidence>